<dbReference type="Pfam" id="PF00871">
    <property type="entry name" value="Acetate_kinase"/>
    <property type="match status" value="1"/>
</dbReference>
<dbReference type="PROSITE" id="PS01075">
    <property type="entry name" value="ACETATE_KINASE_1"/>
    <property type="match status" value="1"/>
</dbReference>
<dbReference type="GO" id="GO:0047761">
    <property type="term" value="F:butyrate kinase activity"/>
    <property type="evidence" value="ECO:0007669"/>
    <property type="project" value="UniProtKB-EC"/>
</dbReference>
<evidence type="ECO:0000256" key="8">
    <source>
        <dbReference type="ARBA" id="ARBA00048596"/>
    </source>
</evidence>
<organism evidence="11 12">
    <name type="scientific">Sporomusa acidovorans (strain ATCC 49682 / DSM 3132 / Mol)</name>
    <dbReference type="NCBI Taxonomy" id="1123286"/>
    <lineage>
        <taxon>Bacteria</taxon>
        <taxon>Bacillati</taxon>
        <taxon>Bacillota</taxon>
        <taxon>Negativicutes</taxon>
        <taxon>Selenomonadales</taxon>
        <taxon>Sporomusaceae</taxon>
        <taxon>Sporomusa</taxon>
    </lineage>
</organism>
<dbReference type="PROSITE" id="PS01076">
    <property type="entry name" value="ACETATE_KINASE_2"/>
    <property type="match status" value="1"/>
</dbReference>
<evidence type="ECO:0000313" key="12">
    <source>
        <dbReference type="Proteomes" id="UP000216052"/>
    </source>
</evidence>
<dbReference type="PIRSF" id="PIRSF036458">
    <property type="entry name" value="Butyrate_kin"/>
    <property type="match status" value="1"/>
</dbReference>
<name>A0ABZ3IVF4_SPOA4</name>
<accession>A0ABZ3IVF4</accession>
<reference evidence="11" key="1">
    <citation type="submission" date="2024-05" db="EMBL/GenBank/DDBJ databases">
        <title>Isolation and characterization of Sporomusa carbonis sp. nov., a carboxydotrophic hydrogenogen in the genus of Sporomusa isolated from a charcoal burning pile.</title>
        <authorList>
            <person name="Boeer T."/>
            <person name="Rosenbaum F."/>
            <person name="Eysell L."/>
            <person name="Mueller V."/>
            <person name="Daniel R."/>
            <person name="Poehlein A."/>
        </authorList>
    </citation>
    <scope>NUCLEOTIDE SEQUENCE [LARGE SCALE GENOMIC DNA]</scope>
    <source>
        <strain evidence="11">DSM 3132</strain>
    </source>
</reference>
<evidence type="ECO:0000256" key="1">
    <source>
        <dbReference type="ARBA" id="ARBA00004496"/>
    </source>
</evidence>
<keyword evidence="7 9" id="KW-0067">ATP-binding</keyword>
<dbReference type="EC" id="2.7.2.7" evidence="9"/>
<keyword evidence="12" id="KW-1185">Reference proteome</keyword>
<dbReference type="EMBL" id="CP155571">
    <property type="protein sequence ID" value="XFO70039.1"/>
    <property type="molecule type" value="Genomic_DNA"/>
</dbReference>
<evidence type="ECO:0000256" key="9">
    <source>
        <dbReference type="HAMAP-Rule" id="MF_00542"/>
    </source>
</evidence>
<keyword evidence="5 9" id="KW-0547">Nucleotide-binding</keyword>
<dbReference type="CDD" id="cd24011">
    <property type="entry name" value="ASKHA_NBD_BK"/>
    <property type="match status" value="1"/>
</dbReference>
<evidence type="ECO:0000256" key="4">
    <source>
        <dbReference type="ARBA" id="ARBA00022679"/>
    </source>
</evidence>
<dbReference type="HAMAP" id="MF_00542">
    <property type="entry name" value="Butyrate_kinase"/>
    <property type="match status" value="1"/>
</dbReference>
<dbReference type="PANTHER" id="PTHR21060:SF3">
    <property type="entry name" value="BUTYRATE KINASE 2-RELATED"/>
    <property type="match status" value="1"/>
</dbReference>
<gene>
    <name evidence="11" type="primary">buk2_1</name>
    <name evidence="9" type="synonym">buk</name>
    <name evidence="11" type="ORF">SPACI_000180</name>
</gene>
<dbReference type="NCBIfam" id="NF002834">
    <property type="entry name" value="PRK03011.1-5"/>
    <property type="match status" value="1"/>
</dbReference>
<evidence type="ECO:0000313" key="11">
    <source>
        <dbReference type="EMBL" id="XFO70039.1"/>
    </source>
</evidence>
<dbReference type="SUPFAM" id="SSF53067">
    <property type="entry name" value="Actin-like ATPase domain"/>
    <property type="match status" value="2"/>
</dbReference>
<dbReference type="Gene3D" id="3.30.420.40">
    <property type="match status" value="2"/>
</dbReference>
<keyword evidence="3 9" id="KW-0963">Cytoplasm</keyword>
<protein>
    <recommendedName>
        <fullName evidence="9">Probable butyrate kinase</fullName>
        <shortName evidence="9">BK</shortName>
        <ecNumber evidence="9">2.7.2.7</ecNumber>
    </recommendedName>
    <alternativeName>
        <fullName evidence="9">Branched-chain carboxylic acid kinase</fullName>
    </alternativeName>
</protein>
<dbReference type="RefSeq" id="WP_093794990.1">
    <property type="nucleotide sequence ID" value="NZ_CP155571.1"/>
</dbReference>
<evidence type="ECO:0000256" key="10">
    <source>
        <dbReference type="RuleBase" id="RU003835"/>
    </source>
</evidence>
<evidence type="ECO:0000256" key="7">
    <source>
        <dbReference type="ARBA" id="ARBA00022840"/>
    </source>
</evidence>
<evidence type="ECO:0000256" key="3">
    <source>
        <dbReference type="ARBA" id="ARBA00022490"/>
    </source>
</evidence>
<proteinExistence type="inferred from homology"/>
<comment type="catalytic activity">
    <reaction evidence="8 9">
        <text>butanoate + ATP = butanoyl phosphate + ADP</text>
        <dbReference type="Rhea" id="RHEA:13585"/>
        <dbReference type="ChEBI" id="CHEBI:17968"/>
        <dbReference type="ChEBI" id="CHEBI:30616"/>
        <dbReference type="ChEBI" id="CHEBI:58079"/>
        <dbReference type="ChEBI" id="CHEBI:456216"/>
        <dbReference type="EC" id="2.7.2.7"/>
    </reaction>
</comment>
<dbReference type="InterPro" id="IPR023865">
    <property type="entry name" value="Aliphatic_acid_kinase_CS"/>
</dbReference>
<keyword evidence="6 9" id="KW-0418">Kinase</keyword>
<evidence type="ECO:0000256" key="2">
    <source>
        <dbReference type="ARBA" id="ARBA00008748"/>
    </source>
</evidence>
<dbReference type="Proteomes" id="UP000216052">
    <property type="component" value="Chromosome"/>
</dbReference>
<evidence type="ECO:0000256" key="5">
    <source>
        <dbReference type="ARBA" id="ARBA00022741"/>
    </source>
</evidence>
<keyword evidence="4 9" id="KW-0808">Transferase</keyword>
<dbReference type="NCBIfam" id="TIGR02707">
    <property type="entry name" value="butyr_kinase"/>
    <property type="match status" value="1"/>
</dbReference>
<evidence type="ECO:0000256" key="6">
    <source>
        <dbReference type="ARBA" id="ARBA00022777"/>
    </source>
</evidence>
<dbReference type="PANTHER" id="PTHR21060">
    <property type="entry name" value="ACETATE KINASE"/>
    <property type="match status" value="1"/>
</dbReference>
<dbReference type="InterPro" id="IPR043129">
    <property type="entry name" value="ATPase_NBD"/>
</dbReference>
<dbReference type="InterPro" id="IPR011245">
    <property type="entry name" value="Butyrate_kin"/>
</dbReference>
<sequence length="355" mass="38195">MPFNILTINPGSTSTKIGLYQDISNVFTQIIDHSAQEIAQFPTITDQFAFRLEQIRNFLANQNLHAKDLSAVVARGGLLKPMAGGTYQINQAMLDDLRHNRYGAHACNLGAIIADLLAKEGGCPAYIVDPAVVDELAPVARLTGCPGITRKSIFHALNQKAVAKRFAKSINRSYDSLNLIIAHLGGGISIACHTFGQAIDVNNAFDGEGPFSPERAGTLPAKQFAEKIINEKLDLTTISSMIAGKGGLVAHLGTNDVREVERRITAGDKQVELVYHAMIYSIAKSIAAAAVPVCGNVDYIIITGGIAYSDQLTSKLKEYIGFIAPVIVMPGEDELRALAEGAYRVLIGEENAKLY</sequence>
<comment type="similarity">
    <text evidence="2 9 10">Belongs to the acetokinase family.</text>
</comment>
<comment type="subcellular location">
    <subcellularLocation>
        <location evidence="1 9">Cytoplasm</location>
    </subcellularLocation>
</comment>
<dbReference type="PRINTS" id="PR00471">
    <property type="entry name" value="ACETATEKNASE"/>
</dbReference>
<dbReference type="InterPro" id="IPR000890">
    <property type="entry name" value="Aliphatic_acid_kin_short-chain"/>
</dbReference>